<evidence type="ECO:0000313" key="4">
    <source>
        <dbReference type="Proteomes" id="UP000807306"/>
    </source>
</evidence>
<dbReference type="InterPro" id="IPR012965">
    <property type="entry name" value="Msb1/Mug8_dom"/>
</dbReference>
<feature type="compositionally biased region" description="Basic and acidic residues" evidence="1">
    <location>
        <begin position="992"/>
        <end position="1031"/>
    </location>
</feature>
<feature type="compositionally biased region" description="Low complexity" evidence="1">
    <location>
        <begin position="1333"/>
        <end position="1345"/>
    </location>
</feature>
<comment type="caution">
    <text evidence="3">The sequence shown here is derived from an EMBL/GenBank/DDBJ whole genome shotgun (WGS) entry which is preliminary data.</text>
</comment>
<feature type="compositionally biased region" description="Basic and acidic residues" evidence="1">
    <location>
        <begin position="61"/>
        <end position="74"/>
    </location>
</feature>
<dbReference type="Proteomes" id="UP000807306">
    <property type="component" value="Unassembled WGS sequence"/>
</dbReference>
<dbReference type="Gene3D" id="1.10.555.10">
    <property type="entry name" value="Rho GTPase activation protein"/>
    <property type="match status" value="1"/>
</dbReference>
<feature type="compositionally biased region" description="Basic and acidic residues" evidence="1">
    <location>
        <begin position="2165"/>
        <end position="2174"/>
    </location>
</feature>
<feature type="region of interest" description="Disordered" evidence="1">
    <location>
        <begin position="1241"/>
        <end position="1364"/>
    </location>
</feature>
<name>A0A9P6ECF1_9AGAR</name>
<feature type="compositionally biased region" description="Low complexity" evidence="1">
    <location>
        <begin position="1875"/>
        <end position="1884"/>
    </location>
</feature>
<feature type="compositionally biased region" description="Low complexity" evidence="1">
    <location>
        <begin position="725"/>
        <end position="752"/>
    </location>
</feature>
<evidence type="ECO:0000259" key="2">
    <source>
        <dbReference type="Pfam" id="PF08101"/>
    </source>
</evidence>
<feature type="compositionally biased region" description="Acidic residues" evidence="1">
    <location>
        <begin position="2231"/>
        <end position="2249"/>
    </location>
</feature>
<feature type="region of interest" description="Disordered" evidence="1">
    <location>
        <begin position="1381"/>
        <end position="1426"/>
    </location>
</feature>
<feature type="compositionally biased region" description="Low complexity" evidence="1">
    <location>
        <begin position="916"/>
        <end position="926"/>
    </location>
</feature>
<feature type="region of interest" description="Disordered" evidence="1">
    <location>
        <begin position="61"/>
        <end position="84"/>
    </location>
</feature>
<organism evidence="3 4">
    <name type="scientific">Crepidotus variabilis</name>
    <dbReference type="NCBI Taxonomy" id="179855"/>
    <lineage>
        <taxon>Eukaryota</taxon>
        <taxon>Fungi</taxon>
        <taxon>Dikarya</taxon>
        <taxon>Basidiomycota</taxon>
        <taxon>Agaricomycotina</taxon>
        <taxon>Agaricomycetes</taxon>
        <taxon>Agaricomycetidae</taxon>
        <taxon>Agaricales</taxon>
        <taxon>Agaricineae</taxon>
        <taxon>Crepidotaceae</taxon>
        <taxon>Crepidotus</taxon>
    </lineage>
</organism>
<evidence type="ECO:0000313" key="3">
    <source>
        <dbReference type="EMBL" id="KAF9526239.1"/>
    </source>
</evidence>
<feature type="compositionally biased region" description="Basic and acidic residues" evidence="1">
    <location>
        <begin position="1904"/>
        <end position="1918"/>
    </location>
</feature>
<dbReference type="EMBL" id="MU157874">
    <property type="protein sequence ID" value="KAF9526239.1"/>
    <property type="molecule type" value="Genomic_DNA"/>
</dbReference>
<protein>
    <recommendedName>
        <fullName evidence="2">Meiotically up-regulated protein Msb1/Mug8 domain-containing protein</fullName>
    </recommendedName>
</protein>
<feature type="compositionally biased region" description="Basic and acidic residues" evidence="1">
    <location>
        <begin position="1115"/>
        <end position="1145"/>
    </location>
</feature>
<feature type="region of interest" description="Disordered" evidence="1">
    <location>
        <begin position="1509"/>
        <end position="1596"/>
    </location>
</feature>
<feature type="compositionally biased region" description="Low complexity" evidence="1">
    <location>
        <begin position="1574"/>
        <end position="1596"/>
    </location>
</feature>
<feature type="region of interest" description="Disordered" evidence="1">
    <location>
        <begin position="1751"/>
        <end position="2258"/>
    </location>
</feature>
<feature type="domain" description="Meiotically up-regulated protein Msb1/Mug8" evidence="2">
    <location>
        <begin position="338"/>
        <end position="464"/>
    </location>
</feature>
<feature type="region of interest" description="Disordered" evidence="1">
    <location>
        <begin position="673"/>
        <end position="704"/>
    </location>
</feature>
<feature type="compositionally biased region" description="Basic and acidic residues" evidence="1">
    <location>
        <begin position="841"/>
        <end position="855"/>
    </location>
</feature>
<reference evidence="3" key="1">
    <citation type="submission" date="2020-11" db="EMBL/GenBank/DDBJ databases">
        <authorList>
            <consortium name="DOE Joint Genome Institute"/>
            <person name="Ahrendt S."/>
            <person name="Riley R."/>
            <person name="Andreopoulos W."/>
            <person name="Labutti K."/>
            <person name="Pangilinan J."/>
            <person name="Ruiz-Duenas F.J."/>
            <person name="Barrasa J.M."/>
            <person name="Sanchez-Garcia M."/>
            <person name="Camarero S."/>
            <person name="Miyauchi S."/>
            <person name="Serrano A."/>
            <person name="Linde D."/>
            <person name="Babiker R."/>
            <person name="Drula E."/>
            <person name="Ayuso-Fernandez I."/>
            <person name="Pacheco R."/>
            <person name="Padilla G."/>
            <person name="Ferreira P."/>
            <person name="Barriuso J."/>
            <person name="Kellner H."/>
            <person name="Castanera R."/>
            <person name="Alfaro M."/>
            <person name="Ramirez L."/>
            <person name="Pisabarro A.G."/>
            <person name="Kuo A."/>
            <person name="Tritt A."/>
            <person name="Lipzen A."/>
            <person name="He G."/>
            <person name="Yan M."/>
            <person name="Ng V."/>
            <person name="Cullen D."/>
            <person name="Martin F."/>
            <person name="Rosso M.-N."/>
            <person name="Henrissat B."/>
            <person name="Hibbett D."/>
            <person name="Martinez A.T."/>
            <person name="Grigoriev I.V."/>
        </authorList>
    </citation>
    <scope>NUCLEOTIDE SEQUENCE</scope>
    <source>
        <strain evidence="3">CBS 506.95</strain>
    </source>
</reference>
<sequence>MFLPVGVQLVSREDTATLASASWEDFVDILTQFMEHAHAPTRPIAISSMPSFLSKVFGRKNHEHDHDHEHENAETSHVTSPLSPGELLEGRFEAISPNVSPSATRFDLDSTGKPLSGNGGGKLANSRPGRVAVKDKDKDINVFGLFKAKSRPSSPEVQHRRLLDTLPHLKLDFEHSHSTGKGEPSSSIAANTTADFLQADSVLSDAVIGQRRLNPLEALVLIRACSKVITARGLETLGIMTPHWYSASPDTQRRLISLFLNSSSSAATNNGHSPSAAPVPVITLSPSTALSSTASPSSSFEDELNFTRSIHDVAAVLRWGLRHLQLDNGSFGTSEGEEWYQSFISSEAEANYPPKAFSQHLAVSGKVPTQHLELLVATLEIFSSLAAFSETNGTSGSKLSKIFGLWLLTGPTQFGEAQDWRALYERWERTGRILEHLFLARIRDESTDRRMPTRLLELVRKYPYTQGLSPPSTDRHITSGLFQRPQFTTSSHDALYVRIAYELPSTTTGTSKQKHKHKHRIHPSTLIADALSSSVSPSTSFSPSSTASSPTNEEFIALWQIITSTAQRVGTEAPLSSVFADDTIRLLKLVGEKRKEGRKTPAFELLKSIAAQSPASAGSKKGDPTSALLSPLALNINPKTNGGANGSASWEHFSTSGFESSVPPLASTLFDTDVERTEPPSRVESPSGVSRKLSGKWGPRKSGEVQRVGAGVNAGLVAPKMELVNSSSSGQSGVSNASNSSNSNGASYFNANPNGENSQALRPRRTSSLAIKPSHMSIIQLDEAFVDFWSDALLDPVSKDWPTFVICKFKKGVVEELAFGGGGQGSTSQEVAEGNAGVESEDSKGKAKETDKKETKQTVKYLVLEQVFTVRSPTPPSTPGVTYTAPPLQTAQSETAMSPVSPQSAKKRFSFWNPVSRSASTSSVGSLKGRKTPVQKVGELGELGEVVEEEGAGTVKGSGKDKQRTKSPTPTSTPPKKKRKSFDISDLGLKIVGKDKEAKEKEKDRQAKEKEKDREAKEAKETQKEVQKDEVQVPATIPKETPDESTSSTAKVAAVAASAVAAGAVVPGIVTAILPSEEDTVKPMEEAKTEEEVGPAEELKASEEVAPTVEDEDSKSEIPEREGKEATSKPKVEAHDEEITPKQEDFPAAAAIEPSVEEDNAAAPSIPHQADKEAESIVEERLPSAVEESTMASPAVEKEAKTAPIVEFKNIAPSASAPVDAQHPVEPEAVEEVAIPKRVAEPEVHASAEDLVDFAEPSQHVESPPVVDGPSLSAAEVKEAQEQETPSITIDSVKPKPVDDEADDALGLDKSSHVPLEPEVDATKVKDTEVEGEVAPVEAEASPEATYKEDVEITSEPAVETPSIIVDSVEPKLVDNEANGAIELDESTHVPLEESDATEVEGKATPVEVEASPEPIHQGVDVPTEPAVEETVAVDDAPVEEEGVVIDPSISAEEGQVILEPAPEAPAEVVEVEEKEAVAEPPAEAEEINVVVPEVEEPVVPEVLNELAATADGPVEEETPVEPSAVDVQEDPAQPSQTHVEETDSSAIPQGETERLDVADGPINESVSDKSLDTPVLEAETTAPEAESSVEEPLAVEEAIIVPEVIEEDTVAEVNEPHNPEESDAAVFSATTQRLEGDNQDLSEEAAIPNDILDAPVSEVDAAPTVAEPAIEEPAAVPIEESEVSKHPSNAEEGRVVEQVEPEMEEPAAALVSSEVTPAPAADDESSNELAEPSTEDVAVTSIHEEPLPVVEVASEEEPSIQTEPVPDTTNEHPATEDVATLDVDPVLIADDTIAATEAEDDALGRVAPAEHHEVAATQQEDETPQTSAPPHTDVDLSEPQVDEADSSLIDSVLLPDDKVASAEESIESQPTDLVDAPEVPNPEVAEEADRSVHEEDQPITENEQQHEAPVEQPKESEMAIANEHTSSHTEEPLNVVEDAVVDDQHRDTSEPERIPEDEVPIDGEEPTTKVDSTSPEPVAEQEAAGREETQLHGGDKEAPVEVETNPVEEEPALPTERSVEQEEAQPEVETARVEPSQESKSIPEEPEPTVAEVDATGSGHDDTLTPQHPEADPAQLSEPPTTVEGDQDSPKTEESTASIVSNEPHTEPVAIPEDTSKEALVELPPVPVIETEPTHEPVDTVTVSLPEPEPSSEEVYTEAPAAGEHSKAAEHVIESGLTPGPQLTLSTGEETDVGSKPEESLTAVEVSVDEQVPQVVKDAGTTEKVQVEAEVAEEPPTQEDPTVDDDDNGLGGAHPHIENLDAILAKLSAEGANENDSIAEDREDHVELEDESPALPVVDDTSAKDEVLNEDAPTASDKAKDTLEQVAEAETVLVHNEDESDEKADSEQSKDDHQHAKAGTEESDKTVVVLEAAKQLALEVEDTPSKTTEPVTVADLEPSVLVEED</sequence>
<feature type="region of interest" description="Disordered" evidence="1">
    <location>
        <begin position="1673"/>
        <end position="1739"/>
    </location>
</feature>
<feature type="compositionally biased region" description="Basic and acidic residues" evidence="1">
    <location>
        <begin position="2344"/>
        <end position="2366"/>
    </location>
</feature>
<accession>A0A9P6ECF1</accession>
<feature type="compositionally biased region" description="Basic and acidic residues" evidence="1">
    <location>
        <begin position="1079"/>
        <end position="1103"/>
    </location>
</feature>
<feature type="region of interest" description="Disordered" evidence="1">
    <location>
        <begin position="916"/>
        <end position="1053"/>
    </location>
</feature>
<dbReference type="OrthoDB" id="3362494at2759"/>
<feature type="region of interest" description="Disordered" evidence="1">
    <location>
        <begin position="102"/>
        <end position="130"/>
    </location>
</feature>
<dbReference type="InterPro" id="IPR008936">
    <property type="entry name" value="Rho_GTPase_activation_prot"/>
</dbReference>
<feature type="region of interest" description="Disordered" evidence="1">
    <location>
        <begin position="2381"/>
        <end position="2406"/>
    </location>
</feature>
<feature type="region of interest" description="Disordered" evidence="1">
    <location>
        <begin position="820"/>
        <end position="855"/>
    </location>
</feature>
<gene>
    <name evidence="3" type="ORF">CPB83DRAFT_896385</name>
</gene>
<feature type="compositionally biased region" description="Basic and acidic residues" evidence="1">
    <location>
        <begin position="1943"/>
        <end position="1957"/>
    </location>
</feature>
<dbReference type="Pfam" id="PF08101">
    <property type="entry name" value="Msb1-Mug8_dom"/>
    <property type="match status" value="1"/>
</dbReference>
<proteinExistence type="predicted"/>
<feature type="compositionally biased region" description="Basic and acidic residues" evidence="1">
    <location>
        <begin position="2030"/>
        <end position="2044"/>
    </location>
</feature>
<feature type="compositionally biased region" description="Basic and acidic residues" evidence="1">
    <location>
        <begin position="1984"/>
        <end position="2000"/>
    </location>
</feature>
<feature type="compositionally biased region" description="Basic and acidic residues" evidence="1">
    <location>
        <begin position="1888"/>
        <end position="1897"/>
    </location>
</feature>
<evidence type="ECO:0000256" key="1">
    <source>
        <dbReference type="SAM" id="MobiDB-lite"/>
    </source>
</evidence>
<feature type="region of interest" description="Disordered" evidence="1">
    <location>
        <begin position="1076"/>
        <end position="1198"/>
    </location>
</feature>
<feature type="compositionally biased region" description="Polar residues" evidence="1">
    <location>
        <begin position="1760"/>
        <end position="1769"/>
    </location>
</feature>
<feature type="region of interest" description="Disordered" evidence="1">
    <location>
        <begin position="873"/>
        <end position="902"/>
    </location>
</feature>
<keyword evidence="4" id="KW-1185">Reference proteome</keyword>
<feature type="region of interest" description="Disordered" evidence="1">
    <location>
        <begin position="725"/>
        <end position="765"/>
    </location>
</feature>
<feature type="region of interest" description="Disordered" evidence="1">
    <location>
        <begin position="2272"/>
        <end position="2367"/>
    </location>
</feature>
<feature type="compositionally biased region" description="Polar residues" evidence="1">
    <location>
        <begin position="887"/>
        <end position="902"/>
    </location>
</feature>
<feature type="compositionally biased region" description="Basic and acidic residues" evidence="1">
    <location>
        <begin position="1169"/>
        <end position="1182"/>
    </location>
</feature>
<feature type="compositionally biased region" description="Basic and acidic residues" evidence="1">
    <location>
        <begin position="1683"/>
        <end position="1698"/>
    </location>
</feature>